<dbReference type="Proteomes" id="UP001339167">
    <property type="component" value="Unassembled WGS sequence"/>
</dbReference>
<accession>A0ABU7JEK3</accession>
<gene>
    <name evidence="9" type="ORF">QWF21_07310</name>
</gene>
<comment type="caution">
    <text evidence="9">The sequence shown here is derived from an EMBL/GenBank/DDBJ whole genome shotgun (WGS) entry which is preliminary data.</text>
</comment>
<comment type="similarity">
    <text evidence="2">Belongs to the FliN/MopA/SpaO family.</text>
</comment>
<dbReference type="SUPFAM" id="SSF101801">
    <property type="entry name" value="Surface presentation of antigens (SPOA)"/>
    <property type="match status" value="1"/>
</dbReference>
<keyword evidence="9" id="KW-0282">Flagellum</keyword>
<evidence type="ECO:0000256" key="4">
    <source>
        <dbReference type="ARBA" id="ARBA00022475"/>
    </source>
</evidence>
<sequence length="120" mass="12731">MSDTLNNSNGLDAALAGLDMMDMDEMFEPEGLPLSASTDGLSMFRDVPLTVTLEVASAEVTLGELSRVAVGDVLPLEKAVGEPLDVKVNGVLFARAEVVMVDGKYGLKFVQRNAAEEQDA</sequence>
<dbReference type="Pfam" id="PF01052">
    <property type="entry name" value="FliMN_C"/>
    <property type="match status" value="1"/>
</dbReference>
<comment type="subcellular location">
    <subcellularLocation>
        <location evidence="1">Cell membrane</location>
        <topology evidence="1">Peripheral membrane protein</topology>
        <orientation evidence="1">Cytoplasmic side</orientation>
    </subcellularLocation>
</comment>
<name>A0ABU7JEK3_9GAMM</name>
<keyword evidence="6" id="KW-0283">Flagellar rotation</keyword>
<keyword evidence="10" id="KW-1185">Reference proteome</keyword>
<evidence type="ECO:0000256" key="7">
    <source>
        <dbReference type="ARBA" id="ARBA00023136"/>
    </source>
</evidence>
<dbReference type="RefSeq" id="WP_330087389.1">
    <property type="nucleotide sequence ID" value="NZ_JAUGZK010000004.1"/>
</dbReference>
<dbReference type="EMBL" id="JAUGZK010000004">
    <property type="protein sequence ID" value="MEE2024052.1"/>
    <property type="molecule type" value="Genomic_DNA"/>
</dbReference>
<dbReference type="InterPro" id="IPR001172">
    <property type="entry name" value="FliN_T3SS_HrcQb"/>
</dbReference>
<keyword evidence="9" id="KW-0969">Cilium</keyword>
<dbReference type="InterPro" id="IPR001543">
    <property type="entry name" value="FliN-like_C"/>
</dbReference>
<proteinExistence type="inferred from homology"/>
<dbReference type="PANTHER" id="PTHR43484:SF1">
    <property type="entry name" value="FLAGELLAR MOTOR SWITCH PROTEIN FLIN"/>
    <property type="match status" value="1"/>
</dbReference>
<evidence type="ECO:0000313" key="9">
    <source>
        <dbReference type="EMBL" id="MEE2024052.1"/>
    </source>
</evidence>
<keyword evidence="4" id="KW-1003">Cell membrane</keyword>
<dbReference type="InterPro" id="IPR036429">
    <property type="entry name" value="SpoA-like_sf"/>
</dbReference>
<evidence type="ECO:0000256" key="3">
    <source>
        <dbReference type="ARBA" id="ARBA00021897"/>
    </source>
</evidence>
<evidence type="ECO:0000256" key="5">
    <source>
        <dbReference type="ARBA" id="ARBA00022500"/>
    </source>
</evidence>
<keyword evidence="7" id="KW-0472">Membrane</keyword>
<protein>
    <recommendedName>
        <fullName evidence="3">Flagellar motor switch protein FliN</fullName>
    </recommendedName>
</protein>
<evidence type="ECO:0000256" key="2">
    <source>
        <dbReference type="ARBA" id="ARBA00009226"/>
    </source>
</evidence>
<evidence type="ECO:0000256" key="1">
    <source>
        <dbReference type="ARBA" id="ARBA00004413"/>
    </source>
</evidence>
<dbReference type="Gene3D" id="2.30.330.10">
    <property type="entry name" value="SpoA-like"/>
    <property type="match status" value="1"/>
</dbReference>
<dbReference type="PANTHER" id="PTHR43484">
    <property type="match status" value="1"/>
</dbReference>
<organism evidence="9 10">
    <name type="scientific">Alkalimonas mucilaginosa</name>
    <dbReference type="NCBI Taxonomy" id="3057676"/>
    <lineage>
        <taxon>Bacteria</taxon>
        <taxon>Pseudomonadati</taxon>
        <taxon>Pseudomonadota</taxon>
        <taxon>Gammaproteobacteria</taxon>
        <taxon>Alkalimonas</taxon>
    </lineage>
</organism>
<keyword evidence="5" id="KW-0145">Chemotaxis</keyword>
<evidence type="ECO:0000259" key="8">
    <source>
        <dbReference type="Pfam" id="PF01052"/>
    </source>
</evidence>
<evidence type="ECO:0000256" key="6">
    <source>
        <dbReference type="ARBA" id="ARBA00022779"/>
    </source>
</evidence>
<reference evidence="9 10" key="1">
    <citation type="submission" date="2023-06" db="EMBL/GenBank/DDBJ databases">
        <title>Alkalimonas sp., MEB004 an alkaliphilic bacterium isolated from Lonar Lake, India.</title>
        <authorList>
            <person name="Joshi A."/>
            <person name="Thite S."/>
        </authorList>
    </citation>
    <scope>NUCLEOTIDE SEQUENCE [LARGE SCALE GENOMIC DNA]</scope>
    <source>
        <strain evidence="9 10">MEB004</strain>
    </source>
</reference>
<dbReference type="InterPro" id="IPR051469">
    <property type="entry name" value="FliN/MopA/SpaO"/>
</dbReference>
<dbReference type="PRINTS" id="PR00956">
    <property type="entry name" value="FLGMOTORFLIN"/>
</dbReference>
<keyword evidence="9" id="KW-0966">Cell projection</keyword>
<evidence type="ECO:0000313" key="10">
    <source>
        <dbReference type="Proteomes" id="UP001339167"/>
    </source>
</evidence>
<feature type="domain" description="Flagellar motor switch protein FliN-like C-terminal" evidence="8">
    <location>
        <begin position="44"/>
        <end position="110"/>
    </location>
</feature>